<organism evidence="6 7">
    <name type="scientific">Ficus carica</name>
    <name type="common">Common fig</name>
    <dbReference type="NCBI Taxonomy" id="3494"/>
    <lineage>
        <taxon>Eukaryota</taxon>
        <taxon>Viridiplantae</taxon>
        <taxon>Streptophyta</taxon>
        <taxon>Embryophyta</taxon>
        <taxon>Tracheophyta</taxon>
        <taxon>Spermatophyta</taxon>
        <taxon>Magnoliopsida</taxon>
        <taxon>eudicotyledons</taxon>
        <taxon>Gunneridae</taxon>
        <taxon>Pentapetalae</taxon>
        <taxon>rosids</taxon>
        <taxon>fabids</taxon>
        <taxon>Rosales</taxon>
        <taxon>Moraceae</taxon>
        <taxon>Ficeae</taxon>
        <taxon>Ficus</taxon>
    </lineage>
</organism>
<dbReference type="EC" id="1.1.1.79" evidence="4"/>
<dbReference type="PANTHER" id="PTHR10996:SF179">
    <property type="entry name" value="D-ISOMER SPECIFIC 2-HYDROXYACID DEHYDROGENASE FAMILY PROTEIN-RELATED"/>
    <property type="match status" value="1"/>
</dbReference>
<evidence type="ECO:0000313" key="7">
    <source>
        <dbReference type="Proteomes" id="UP001187192"/>
    </source>
</evidence>
<evidence type="ECO:0000256" key="3">
    <source>
        <dbReference type="ARBA" id="ARBA00023027"/>
    </source>
</evidence>
<dbReference type="GO" id="GO:0051287">
    <property type="term" value="F:NAD binding"/>
    <property type="evidence" value="ECO:0007669"/>
    <property type="project" value="InterPro"/>
</dbReference>
<evidence type="ECO:0000259" key="5">
    <source>
        <dbReference type="Pfam" id="PF02826"/>
    </source>
</evidence>
<evidence type="ECO:0000256" key="2">
    <source>
        <dbReference type="ARBA" id="ARBA00023002"/>
    </source>
</evidence>
<dbReference type="PANTHER" id="PTHR10996">
    <property type="entry name" value="2-HYDROXYACID DEHYDROGENASE-RELATED"/>
    <property type="match status" value="1"/>
</dbReference>
<dbReference type="Gene3D" id="3.40.50.720">
    <property type="entry name" value="NAD(P)-binding Rossmann-like Domain"/>
    <property type="match status" value="1"/>
</dbReference>
<keyword evidence="7" id="KW-1185">Reference proteome</keyword>
<feature type="domain" description="D-isomer specific 2-hydroxyacid dehydrogenase NAD-binding" evidence="5">
    <location>
        <begin position="9"/>
        <end position="150"/>
    </location>
</feature>
<dbReference type="GO" id="GO:0016618">
    <property type="term" value="F:hydroxypyruvate reductase [NAD(P)H] activity"/>
    <property type="evidence" value="ECO:0007669"/>
    <property type="project" value="UniProtKB-ARBA"/>
</dbReference>
<keyword evidence="1" id="KW-0521">NADP</keyword>
<name>A0AA88EEV1_FICCA</name>
<dbReference type="GO" id="GO:0009853">
    <property type="term" value="P:photorespiration"/>
    <property type="evidence" value="ECO:0007669"/>
    <property type="project" value="UniProtKB-ARBA"/>
</dbReference>
<dbReference type="Pfam" id="PF02826">
    <property type="entry name" value="2-Hacid_dh_C"/>
    <property type="match status" value="1"/>
</dbReference>
<dbReference type="AlphaFoldDB" id="A0AA88EEV1"/>
<dbReference type="InterPro" id="IPR050223">
    <property type="entry name" value="D-isomer_2-hydroxyacid_DH"/>
</dbReference>
<dbReference type="GO" id="GO:0030267">
    <property type="term" value="F:glyoxylate reductase (NADPH) activity"/>
    <property type="evidence" value="ECO:0007669"/>
    <property type="project" value="UniProtKB-EC"/>
</dbReference>
<protein>
    <recommendedName>
        <fullName evidence="4">glyoxylate reductase (NADP(+))</fullName>
        <ecNumber evidence="4">1.1.1.79</ecNumber>
    </recommendedName>
</protein>
<dbReference type="FunFam" id="3.40.50.720:FF:000213">
    <property type="entry name" value="Putative 2-hydroxyacid dehydrogenase"/>
    <property type="match status" value="1"/>
</dbReference>
<keyword evidence="3" id="KW-0520">NAD</keyword>
<dbReference type="InterPro" id="IPR006140">
    <property type="entry name" value="D-isomer_DH_NAD-bd"/>
</dbReference>
<evidence type="ECO:0000313" key="6">
    <source>
        <dbReference type="EMBL" id="GMN73542.1"/>
    </source>
</evidence>
<evidence type="ECO:0000256" key="4">
    <source>
        <dbReference type="ARBA" id="ARBA00066661"/>
    </source>
</evidence>
<dbReference type="GO" id="GO:0005829">
    <property type="term" value="C:cytosol"/>
    <property type="evidence" value="ECO:0007669"/>
    <property type="project" value="TreeGrafter"/>
</dbReference>
<keyword evidence="2" id="KW-0560">Oxidoreductase</keyword>
<dbReference type="Proteomes" id="UP001187192">
    <property type="component" value="Unassembled WGS sequence"/>
</dbReference>
<dbReference type="EMBL" id="BTGU01013245">
    <property type="protein sequence ID" value="GMN73542.1"/>
    <property type="molecule type" value="Genomic_DNA"/>
</dbReference>
<evidence type="ECO:0000256" key="1">
    <source>
        <dbReference type="ARBA" id="ARBA00022857"/>
    </source>
</evidence>
<proteinExistence type="predicted"/>
<sequence length="185" mass="20227">MTLTLNVMIQLRGKRVGIVGLGRIGREVAKRLEVFGCKISYNSRNKKDFVSYPFYANLRDLAADSDALVVCCGLTDQTRHMIDKTVLLALGKEGVIVNVGRGAIVNEKEMVECLVKGEIGGAGLDVFECEPNVPQELSGLENVVLSPHCAVYTAETFECLCQLIIGNLEAFFSHMPLLSQFVGDE</sequence>
<gene>
    <name evidence="6" type="ORF">TIFTF001_053713</name>
</gene>
<reference evidence="6" key="1">
    <citation type="submission" date="2023-07" db="EMBL/GenBank/DDBJ databases">
        <title>draft genome sequence of fig (Ficus carica).</title>
        <authorList>
            <person name="Takahashi T."/>
            <person name="Nishimura K."/>
        </authorList>
    </citation>
    <scope>NUCLEOTIDE SEQUENCE</scope>
</reference>
<accession>A0AA88EEV1</accession>
<dbReference type="SUPFAM" id="SSF51735">
    <property type="entry name" value="NAD(P)-binding Rossmann-fold domains"/>
    <property type="match status" value="1"/>
</dbReference>
<dbReference type="InterPro" id="IPR036291">
    <property type="entry name" value="NAD(P)-bd_dom_sf"/>
</dbReference>
<comment type="caution">
    <text evidence="6">The sequence shown here is derived from an EMBL/GenBank/DDBJ whole genome shotgun (WGS) entry which is preliminary data.</text>
</comment>